<dbReference type="InterPro" id="IPR022742">
    <property type="entry name" value="Hydrolase_4"/>
</dbReference>
<dbReference type="FunFam" id="3.40.50.1820:FF:000487">
    <property type="entry name" value="Dienelactone hydrolase"/>
    <property type="match status" value="1"/>
</dbReference>
<dbReference type="InterPro" id="IPR003718">
    <property type="entry name" value="OsmC/Ohr_fam"/>
</dbReference>
<proteinExistence type="predicted"/>
<dbReference type="SUPFAM" id="SSF82784">
    <property type="entry name" value="OsmC-like"/>
    <property type="match status" value="1"/>
</dbReference>
<evidence type="ECO:0000313" key="3">
    <source>
        <dbReference type="Proteomes" id="UP001214043"/>
    </source>
</evidence>
<name>A0AAF0CF35_9PROT</name>
<keyword evidence="2" id="KW-0378">Hydrolase</keyword>
<dbReference type="GO" id="GO:0016787">
    <property type="term" value="F:hydrolase activity"/>
    <property type="evidence" value="ECO:0007669"/>
    <property type="project" value="UniProtKB-KW"/>
</dbReference>
<dbReference type="PANTHER" id="PTHR39624">
    <property type="entry name" value="PROTEIN INVOLVED IN RIMO-MEDIATED BETA-METHYLTHIOLATION OF RIBOSOMAL PROTEIN S12 YCAO"/>
    <property type="match status" value="1"/>
</dbReference>
<keyword evidence="3" id="KW-1185">Reference proteome</keyword>
<dbReference type="InterPro" id="IPR015946">
    <property type="entry name" value="KH_dom-like_a/b"/>
</dbReference>
<dbReference type="Pfam" id="PF12146">
    <property type="entry name" value="Hydrolase_4"/>
    <property type="match status" value="1"/>
</dbReference>
<feature type="domain" description="Serine aminopeptidase S33" evidence="1">
    <location>
        <begin position="45"/>
        <end position="135"/>
    </location>
</feature>
<dbReference type="PANTHER" id="PTHR39624:SF2">
    <property type="entry name" value="OSMC-LIKE PROTEIN"/>
    <property type="match status" value="1"/>
</dbReference>
<reference evidence="2" key="1">
    <citation type="submission" date="2023-02" db="EMBL/GenBank/DDBJ databases">
        <title>Genome sequence of Hyphococcus flavus.</title>
        <authorList>
            <person name="Rong J.-C."/>
            <person name="Zhao Q."/>
            <person name="Yi M."/>
            <person name="Wu J.-Y."/>
        </authorList>
    </citation>
    <scope>NUCLEOTIDE SEQUENCE</scope>
    <source>
        <strain evidence="2">MCCC 1K03223</strain>
    </source>
</reference>
<sequence>MSGETKKTEFNTSSGEKLAAALELPSGQPKAFALFAHCFSCSKDIKAAREIARSLRAQGFAVLRFDFTGLGASEGDFANTNFSSNVDDLVSAADYLRDEFEAPSILIGHSLGGAAAIVAATRISEVKGVATIGAPAEADHVVLQIAEHRDEIERNGYATVKLAGRPFTIKKQFLDDLEKQDVLTCAEKLKKPLVVMHAPLDETVGIENASRIFLAAKHPKSFISLDNADHLLSNVRDARYAAGVLAAWAARYIGNDAAEDVQTNAAMTETPAVSAFRGGALARSVKGEPFAIALSVDGHPMIIDAGKADGGSDLGPNPTRTLEGALAACGAMTIKMYARRKKWDVEEVEIRIKRAEREDDHAPHVLEKELRVSGDLDKDQRARLLEIADKCPVHRMLTEGVQIRSRIG</sequence>
<dbReference type="Gene3D" id="3.40.50.1820">
    <property type="entry name" value="alpha/beta hydrolase"/>
    <property type="match status" value="1"/>
</dbReference>
<gene>
    <name evidence="2" type="ORF">PUV54_02910</name>
</gene>
<protein>
    <submittedName>
        <fullName evidence="2">Alpha/beta fold hydrolase</fullName>
    </submittedName>
</protein>
<evidence type="ECO:0000259" key="1">
    <source>
        <dbReference type="Pfam" id="PF12146"/>
    </source>
</evidence>
<dbReference type="AlphaFoldDB" id="A0AAF0CF35"/>
<dbReference type="KEGG" id="hfl:PUV54_02910"/>
<dbReference type="SUPFAM" id="SSF53474">
    <property type="entry name" value="alpha/beta-Hydrolases"/>
    <property type="match status" value="1"/>
</dbReference>
<dbReference type="InterPro" id="IPR036102">
    <property type="entry name" value="OsmC/Ohrsf"/>
</dbReference>
<accession>A0AAF0CF35</accession>
<evidence type="ECO:0000313" key="2">
    <source>
        <dbReference type="EMBL" id="WDI32141.1"/>
    </source>
</evidence>
<dbReference type="RefSeq" id="WP_274494033.1">
    <property type="nucleotide sequence ID" value="NZ_CP118166.1"/>
</dbReference>
<dbReference type="EMBL" id="CP118166">
    <property type="protein sequence ID" value="WDI32141.1"/>
    <property type="molecule type" value="Genomic_DNA"/>
</dbReference>
<dbReference type="InterPro" id="IPR029058">
    <property type="entry name" value="AB_hydrolase_fold"/>
</dbReference>
<dbReference type="Gene3D" id="3.30.300.20">
    <property type="match status" value="1"/>
</dbReference>
<dbReference type="Pfam" id="PF02566">
    <property type="entry name" value="OsmC"/>
    <property type="match status" value="1"/>
</dbReference>
<organism evidence="2 3">
    <name type="scientific">Hyphococcus flavus</name>
    <dbReference type="NCBI Taxonomy" id="1866326"/>
    <lineage>
        <taxon>Bacteria</taxon>
        <taxon>Pseudomonadati</taxon>
        <taxon>Pseudomonadota</taxon>
        <taxon>Alphaproteobacteria</taxon>
        <taxon>Parvularculales</taxon>
        <taxon>Parvularculaceae</taxon>
        <taxon>Hyphococcus</taxon>
    </lineage>
</organism>
<dbReference type="Proteomes" id="UP001214043">
    <property type="component" value="Chromosome"/>
</dbReference>